<sequence length="325" mass="34302">MRVSFPQVPRVRWCSPRAPPAPAEMAGNAGNLRTTRASPASAPWAGKVRLARTQEGLGREVRTSVGHRQLPGRLDESLERGPDWRSSGVSNRPRSALPNSSSCDLRSKSGEKGWSWGHGGQLLGVGRGPRIQAGPPSKGLEGWGAAGDRPTGPSRPAGQTCEVDINECVKSPCRHGASCQNTQGGYRCHCQAGYSGHNCETDIDDCRPTPPGSSQASVSLGGVGAHGAGHKRPGRSEHGWKSQARCGGGAEGWPGWFRRAPELAAQLLAPRPSPLFPARWRRSHGNSSHGSSLSRGWPGLHPNLGLIRPCFGAGLSGLPALLHRG</sequence>
<comment type="caution">
    <text evidence="4">Lacks conserved residue(s) required for the propagation of feature annotation.</text>
</comment>
<dbReference type="PROSITE" id="PS50026">
    <property type="entry name" value="EGF_3"/>
    <property type="match status" value="1"/>
</dbReference>
<evidence type="ECO:0000256" key="1">
    <source>
        <dbReference type="ARBA" id="ARBA00022536"/>
    </source>
</evidence>
<feature type="compositionally biased region" description="Basic and acidic residues" evidence="5">
    <location>
        <begin position="73"/>
        <end position="83"/>
    </location>
</feature>
<dbReference type="Pfam" id="PF07645">
    <property type="entry name" value="EGF_CA"/>
    <property type="match status" value="1"/>
</dbReference>
<dbReference type="InterPro" id="IPR018097">
    <property type="entry name" value="EGF_Ca-bd_CS"/>
</dbReference>
<feature type="region of interest" description="Disordered" evidence="5">
    <location>
        <begin position="210"/>
        <end position="244"/>
    </location>
</feature>
<dbReference type="PROSITE" id="PS00022">
    <property type="entry name" value="EGF_1"/>
    <property type="match status" value="1"/>
</dbReference>
<dbReference type="CDD" id="cd00054">
    <property type="entry name" value="EGF_CA"/>
    <property type="match status" value="1"/>
</dbReference>
<evidence type="ECO:0000259" key="6">
    <source>
        <dbReference type="PROSITE" id="PS50026"/>
    </source>
</evidence>
<gene>
    <name evidence="7" type="ORF">P7K49_002095</name>
</gene>
<evidence type="ECO:0000256" key="2">
    <source>
        <dbReference type="ARBA" id="ARBA00022737"/>
    </source>
</evidence>
<dbReference type="InterPro" id="IPR000152">
    <property type="entry name" value="EGF-type_Asp/Asn_hydroxyl_site"/>
</dbReference>
<keyword evidence="1 4" id="KW-0245">EGF-like domain</keyword>
<dbReference type="InterPro" id="IPR001881">
    <property type="entry name" value="EGF-like_Ca-bd_dom"/>
</dbReference>
<keyword evidence="2" id="KW-0677">Repeat</keyword>
<comment type="caution">
    <text evidence="7">The sequence shown here is derived from an EMBL/GenBank/DDBJ whole genome shotgun (WGS) entry which is preliminary data.</text>
</comment>
<dbReference type="EMBL" id="JASSZA010000001">
    <property type="protein sequence ID" value="KAK2120709.1"/>
    <property type="molecule type" value="Genomic_DNA"/>
</dbReference>
<evidence type="ECO:0000313" key="8">
    <source>
        <dbReference type="Proteomes" id="UP001266305"/>
    </source>
</evidence>
<dbReference type="PROSITE" id="PS00010">
    <property type="entry name" value="ASX_HYDROXYL"/>
    <property type="match status" value="1"/>
</dbReference>
<proteinExistence type="predicted"/>
<evidence type="ECO:0000256" key="3">
    <source>
        <dbReference type="ARBA" id="ARBA00023157"/>
    </source>
</evidence>
<organism evidence="7 8">
    <name type="scientific">Saguinus oedipus</name>
    <name type="common">Cotton-top tamarin</name>
    <name type="synonym">Oedipomidas oedipus</name>
    <dbReference type="NCBI Taxonomy" id="9490"/>
    <lineage>
        <taxon>Eukaryota</taxon>
        <taxon>Metazoa</taxon>
        <taxon>Chordata</taxon>
        <taxon>Craniata</taxon>
        <taxon>Vertebrata</taxon>
        <taxon>Euteleostomi</taxon>
        <taxon>Mammalia</taxon>
        <taxon>Eutheria</taxon>
        <taxon>Euarchontoglires</taxon>
        <taxon>Primates</taxon>
        <taxon>Haplorrhini</taxon>
        <taxon>Platyrrhini</taxon>
        <taxon>Cebidae</taxon>
        <taxon>Callitrichinae</taxon>
        <taxon>Saguinus</taxon>
    </lineage>
</organism>
<evidence type="ECO:0000313" key="7">
    <source>
        <dbReference type="EMBL" id="KAK2120709.1"/>
    </source>
</evidence>
<evidence type="ECO:0000256" key="4">
    <source>
        <dbReference type="PROSITE-ProRule" id="PRU00076"/>
    </source>
</evidence>
<keyword evidence="8" id="KW-1185">Reference proteome</keyword>
<dbReference type="PRINTS" id="PR00010">
    <property type="entry name" value="EGFBLOOD"/>
</dbReference>
<feature type="domain" description="EGF-like" evidence="6">
    <location>
        <begin position="164"/>
        <end position="200"/>
    </location>
</feature>
<feature type="compositionally biased region" description="Polar residues" evidence="5">
    <location>
        <begin position="87"/>
        <end position="104"/>
    </location>
</feature>
<dbReference type="PROSITE" id="PS01186">
    <property type="entry name" value="EGF_2"/>
    <property type="match status" value="1"/>
</dbReference>
<dbReference type="PANTHER" id="PTHR12916">
    <property type="entry name" value="CYTOCHROME C OXIDASE POLYPEPTIDE VIC-2"/>
    <property type="match status" value="1"/>
</dbReference>
<dbReference type="Gene3D" id="2.10.25.10">
    <property type="entry name" value="Laminin"/>
    <property type="match status" value="1"/>
</dbReference>
<dbReference type="InterPro" id="IPR000742">
    <property type="entry name" value="EGF"/>
</dbReference>
<dbReference type="PANTHER" id="PTHR12916:SF13">
    <property type="entry name" value="SUSHI, VON WILLEBRAND FACTOR TYPE A, EGF AND PENTRAXIN DOMAIN-CONTAINING PROTEIN 1-LIKE"/>
    <property type="match status" value="1"/>
</dbReference>
<dbReference type="InterPro" id="IPR049883">
    <property type="entry name" value="NOTCH1_EGF-like"/>
</dbReference>
<feature type="disulfide bond" evidence="4">
    <location>
        <begin position="190"/>
        <end position="199"/>
    </location>
</feature>
<keyword evidence="3 4" id="KW-1015">Disulfide bond</keyword>
<dbReference type="SMART" id="SM00179">
    <property type="entry name" value="EGF_CA"/>
    <property type="match status" value="1"/>
</dbReference>
<reference evidence="7 8" key="1">
    <citation type="submission" date="2023-05" db="EMBL/GenBank/DDBJ databases">
        <title>B98-5 Cell Line De Novo Hybrid Assembly: An Optical Mapping Approach.</title>
        <authorList>
            <person name="Kananen K."/>
            <person name="Auerbach J.A."/>
            <person name="Kautto E."/>
            <person name="Blachly J.S."/>
        </authorList>
    </citation>
    <scope>NUCLEOTIDE SEQUENCE [LARGE SCALE GENOMIC DNA]</scope>
    <source>
        <strain evidence="7">B95-8</strain>
        <tissue evidence="7">Cell line</tissue>
    </source>
</reference>
<accession>A0ABQ9WGE8</accession>
<feature type="region of interest" description="Disordered" evidence="5">
    <location>
        <begin position="55"/>
        <end position="157"/>
    </location>
</feature>
<dbReference type="Proteomes" id="UP001266305">
    <property type="component" value="Unassembled WGS sequence"/>
</dbReference>
<protein>
    <recommendedName>
        <fullName evidence="6">EGF-like domain-containing protein</fullName>
    </recommendedName>
</protein>
<evidence type="ECO:0000256" key="5">
    <source>
        <dbReference type="SAM" id="MobiDB-lite"/>
    </source>
</evidence>
<dbReference type="SMART" id="SM00181">
    <property type="entry name" value="EGF"/>
    <property type="match status" value="1"/>
</dbReference>
<dbReference type="PROSITE" id="PS01187">
    <property type="entry name" value="EGF_CA"/>
    <property type="match status" value="1"/>
</dbReference>
<feature type="compositionally biased region" description="Gly residues" evidence="5">
    <location>
        <begin position="116"/>
        <end position="127"/>
    </location>
</feature>
<dbReference type="SUPFAM" id="SSF57196">
    <property type="entry name" value="EGF/Laminin"/>
    <property type="match status" value="1"/>
</dbReference>
<name>A0ABQ9WGE8_SAGOE</name>